<evidence type="ECO:0000256" key="1">
    <source>
        <dbReference type="ARBA" id="ARBA00004123"/>
    </source>
</evidence>
<dbReference type="InterPro" id="IPR041562">
    <property type="entry name" value="MCM_lid"/>
</dbReference>
<dbReference type="InterPro" id="IPR027417">
    <property type="entry name" value="P-loop_NTPase"/>
</dbReference>
<dbReference type="Pfam" id="PF17855">
    <property type="entry name" value="MCM_lid"/>
    <property type="match status" value="1"/>
</dbReference>
<dbReference type="AlphaFoldDB" id="A0AAV8WED3"/>
<accession>A0AAV8WED3</accession>
<sequence>MSKPYFKYWNKTSQPRCSKQYDENEISSIEKLPNFGYSGFRLYFPDEAKPDSIIEKLSCFKKYIESNQSNYSLEDILVNKYFNVDYKELISEDELFSSWEHFKTDIVSDTAHCLNCLGLAMHQIIVDYQTRKNEQEENLIDIDNAPLIRPRIINFEPALELKNLKVIYYGKLVSIKGTVIKVGQVKIICQYLAFSCSGCNGTQLVKQVDGVYTMPNSCPTQGCRVQYNFTPLHLSPFNRTVSWQSIKIQELVTSQESENAKVPRSLECELMEDLVKSCIPGDDITITGIIKVRDPNSNSSKNKQNTIFNLYLEAVSVYNNKRQNTGSYSDSEGVIFNTNDYYLIQKIHSERKLFRLLVQSLCPNIYGHEIVKAGLLLALFGGTKSEFVRAEPHILLVGDPGLGKSQMLRACTNVAPRGVYVCGNTSTSSGLTVTVTRDGGEYALEAGALMLADKGCCSIDEFDKMPSQHASLLEAMEQQTISIAKAGILCSLPARTTILAAANPSGGHYDKARTIAENLKISSPMLSRFDLIFILLDQANEELDKQLCKYILSAHRKKSSAGQGPSTSSAAGSNSDVKTLIDRLRSNGEKLDLLPHVLLRKYIAYAQRYVNPQLSDAAKDVLKKYYLELRKQYQSGDCTPVTTRQLHSLIRLAQARAKTELREEATEDDALDVVEIMKYSLIDIFSDGSGSLDRTRSQNGTGMSTKNQAVRLLQLIQRKSDVESKTLFSVKEIREMSTQVGIAKEKFFNILESLNIQGFLLNKGSSNYQLVGANM</sequence>
<dbReference type="PANTHER" id="PTHR11630:SF47">
    <property type="entry name" value="DNA HELICASE MCM8"/>
    <property type="match status" value="1"/>
</dbReference>
<dbReference type="Gene3D" id="3.40.50.300">
    <property type="entry name" value="P-loop containing nucleotide triphosphate hydrolases"/>
    <property type="match status" value="1"/>
</dbReference>
<evidence type="ECO:0000256" key="6">
    <source>
        <dbReference type="ARBA" id="ARBA00023242"/>
    </source>
</evidence>
<evidence type="ECO:0000256" key="4">
    <source>
        <dbReference type="ARBA" id="ARBA00022840"/>
    </source>
</evidence>
<reference evidence="11 12" key="1">
    <citation type="journal article" date="2023" name="Insect Mol. Biol.">
        <title>Genome sequencing provides insights into the evolution of gene families encoding plant cell wall-degrading enzymes in longhorned beetles.</title>
        <authorList>
            <person name="Shin N.R."/>
            <person name="Okamura Y."/>
            <person name="Kirsch R."/>
            <person name="Pauchet Y."/>
        </authorList>
    </citation>
    <scope>NUCLEOTIDE SEQUENCE [LARGE SCALE GENOMIC DNA]</scope>
    <source>
        <strain evidence="11">EAD_L_NR</strain>
    </source>
</reference>
<dbReference type="SMART" id="SM00382">
    <property type="entry name" value="AAA"/>
    <property type="match status" value="1"/>
</dbReference>
<evidence type="ECO:0000256" key="5">
    <source>
        <dbReference type="ARBA" id="ARBA00023125"/>
    </source>
</evidence>
<dbReference type="Proteomes" id="UP001159042">
    <property type="component" value="Unassembled WGS sequence"/>
</dbReference>
<dbReference type="GO" id="GO:0003697">
    <property type="term" value="F:single-stranded DNA binding"/>
    <property type="evidence" value="ECO:0007669"/>
    <property type="project" value="TreeGrafter"/>
</dbReference>
<comment type="caution">
    <text evidence="11">The sequence shown here is derived from an EMBL/GenBank/DDBJ whole genome shotgun (WGS) entry which is preliminary data.</text>
</comment>
<keyword evidence="12" id="KW-1185">Reference proteome</keyword>
<evidence type="ECO:0000256" key="8">
    <source>
        <dbReference type="ARBA" id="ARBA00042306"/>
    </source>
</evidence>
<dbReference type="SMART" id="SM00350">
    <property type="entry name" value="MCM"/>
    <property type="match status" value="1"/>
</dbReference>
<dbReference type="GO" id="GO:0017116">
    <property type="term" value="F:single-stranded DNA helicase activity"/>
    <property type="evidence" value="ECO:0007669"/>
    <property type="project" value="TreeGrafter"/>
</dbReference>
<dbReference type="Gene3D" id="2.20.28.10">
    <property type="match status" value="1"/>
</dbReference>
<dbReference type="InterPro" id="IPR003593">
    <property type="entry name" value="AAA+_ATPase"/>
</dbReference>
<name>A0AAV8WED3_9CUCU</name>
<dbReference type="SUPFAM" id="SSF50249">
    <property type="entry name" value="Nucleic acid-binding proteins"/>
    <property type="match status" value="1"/>
</dbReference>
<evidence type="ECO:0000256" key="2">
    <source>
        <dbReference type="ARBA" id="ARBA00008010"/>
    </source>
</evidence>
<comment type="similarity">
    <text evidence="2 9">Belongs to the MCM family.</text>
</comment>
<evidence type="ECO:0000259" key="10">
    <source>
        <dbReference type="PROSITE" id="PS50051"/>
    </source>
</evidence>
<evidence type="ECO:0000313" key="12">
    <source>
        <dbReference type="Proteomes" id="UP001159042"/>
    </source>
</evidence>
<dbReference type="GO" id="GO:0005524">
    <property type="term" value="F:ATP binding"/>
    <property type="evidence" value="ECO:0007669"/>
    <property type="project" value="UniProtKB-KW"/>
</dbReference>
<organism evidence="11 12">
    <name type="scientific">Exocentrus adspersus</name>
    <dbReference type="NCBI Taxonomy" id="1586481"/>
    <lineage>
        <taxon>Eukaryota</taxon>
        <taxon>Metazoa</taxon>
        <taxon>Ecdysozoa</taxon>
        <taxon>Arthropoda</taxon>
        <taxon>Hexapoda</taxon>
        <taxon>Insecta</taxon>
        <taxon>Pterygota</taxon>
        <taxon>Neoptera</taxon>
        <taxon>Endopterygota</taxon>
        <taxon>Coleoptera</taxon>
        <taxon>Polyphaga</taxon>
        <taxon>Cucujiformia</taxon>
        <taxon>Chrysomeloidea</taxon>
        <taxon>Cerambycidae</taxon>
        <taxon>Lamiinae</taxon>
        <taxon>Acanthocinini</taxon>
        <taxon>Exocentrus</taxon>
    </lineage>
</organism>
<dbReference type="Pfam" id="PF26065">
    <property type="entry name" value="MCM8_N"/>
    <property type="match status" value="1"/>
</dbReference>
<dbReference type="InterPro" id="IPR001208">
    <property type="entry name" value="MCM_dom"/>
</dbReference>
<evidence type="ECO:0000256" key="9">
    <source>
        <dbReference type="RuleBase" id="RU004070"/>
    </source>
</evidence>
<comment type="subcellular location">
    <subcellularLocation>
        <location evidence="1">Nucleus</location>
    </subcellularLocation>
</comment>
<dbReference type="CDD" id="cd17759">
    <property type="entry name" value="MCM8"/>
    <property type="match status" value="1"/>
</dbReference>
<protein>
    <recommendedName>
        <fullName evidence="7">DNA helicase MCM8</fullName>
    </recommendedName>
    <alternativeName>
        <fullName evidence="8">Minichromosome maintenance 8</fullName>
    </alternativeName>
</protein>
<gene>
    <name evidence="11" type="ORF">NQ315_007221</name>
</gene>
<keyword evidence="6" id="KW-0539">Nucleus</keyword>
<dbReference type="InterPro" id="IPR033762">
    <property type="entry name" value="MCM_OB"/>
</dbReference>
<keyword evidence="5 9" id="KW-0238">DNA-binding</keyword>
<evidence type="ECO:0000256" key="3">
    <source>
        <dbReference type="ARBA" id="ARBA00022741"/>
    </source>
</evidence>
<proteinExistence type="inferred from homology"/>
<dbReference type="GO" id="GO:0005634">
    <property type="term" value="C:nucleus"/>
    <property type="evidence" value="ECO:0007669"/>
    <property type="project" value="UniProtKB-SubCell"/>
</dbReference>
<dbReference type="GO" id="GO:0006310">
    <property type="term" value="P:DNA recombination"/>
    <property type="evidence" value="ECO:0007669"/>
    <property type="project" value="UniProtKB-ARBA"/>
</dbReference>
<dbReference type="SUPFAM" id="SSF52540">
    <property type="entry name" value="P-loop containing nucleoside triphosphate hydrolases"/>
    <property type="match status" value="1"/>
</dbReference>
<dbReference type="Gene3D" id="2.40.50.140">
    <property type="entry name" value="Nucleic acid-binding proteins"/>
    <property type="match status" value="1"/>
</dbReference>
<dbReference type="EMBL" id="JANEYG010000003">
    <property type="protein sequence ID" value="KAJ8924425.1"/>
    <property type="molecule type" value="Genomic_DNA"/>
</dbReference>
<dbReference type="PRINTS" id="PR01657">
    <property type="entry name" value="MCMFAMILY"/>
</dbReference>
<feature type="domain" description="MCM C-terminal AAA(+) ATPase" evidence="10">
    <location>
        <begin position="353"/>
        <end position="551"/>
    </location>
</feature>
<dbReference type="PANTHER" id="PTHR11630">
    <property type="entry name" value="DNA REPLICATION LICENSING FACTOR MCM FAMILY MEMBER"/>
    <property type="match status" value="1"/>
</dbReference>
<dbReference type="Pfam" id="PF25051">
    <property type="entry name" value="WHD_MCM8"/>
    <property type="match status" value="1"/>
</dbReference>
<dbReference type="Pfam" id="PF00493">
    <property type="entry name" value="MCM"/>
    <property type="match status" value="1"/>
</dbReference>
<dbReference type="CDD" id="cd22247">
    <property type="entry name" value="MCM8_WHD"/>
    <property type="match status" value="1"/>
</dbReference>
<dbReference type="InterPro" id="IPR031327">
    <property type="entry name" value="MCM"/>
</dbReference>
<dbReference type="Pfam" id="PF17207">
    <property type="entry name" value="MCM_OB"/>
    <property type="match status" value="1"/>
</dbReference>
<evidence type="ECO:0000313" key="11">
    <source>
        <dbReference type="EMBL" id="KAJ8924425.1"/>
    </source>
</evidence>
<dbReference type="GO" id="GO:0042555">
    <property type="term" value="C:MCM complex"/>
    <property type="evidence" value="ECO:0007669"/>
    <property type="project" value="TreeGrafter"/>
</dbReference>
<evidence type="ECO:0000256" key="7">
    <source>
        <dbReference type="ARBA" id="ARBA00041084"/>
    </source>
</evidence>
<dbReference type="InterPro" id="IPR058767">
    <property type="entry name" value="MCM8_N"/>
</dbReference>
<keyword evidence="4 9" id="KW-0067">ATP-binding</keyword>
<dbReference type="InterPro" id="IPR012340">
    <property type="entry name" value="NA-bd_OB-fold"/>
</dbReference>
<dbReference type="PROSITE" id="PS50051">
    <property type="entry name" value="MCM_2"/>
    <property type="match status" value="1"/>
</dbReference>
<dbReference type="InterPro" id="IPR056875">
    <property type="entry name" value="MCM8/REC_WHD"/>
</dbReference>
<keyword evidence="3 9" id="KW-0547">Nucleotide-binding</keyword>